<dbReference type="GO" id="GO:0005776">
    <property type="term" value="C:autophagosome"/>
    <property type="evidence" value="ECO:0007669"/>
    <property type="project" value="TreeGrafter"/>
</dbReference>
<evidence type="ECO:0000313" key="6">
    <source>
        <dbReference type="Proteomes" id="UP000504607"/>
    </source>
</evidence>
<dbReference type="GO" id="GO:0000045">
    <property type="term" value="P:autophagosome assembly"/>
    <property type="evidence" value="ECO:0007669"/>
    <property type="project" value="TreeGrafter"/>
</dbReference>
<protein>
    <submittedName>
        <fullName evidence="7">Serine/threonine-protein kinase ATG1t isoform X2</fullName>
    </submittedName>
</protein>
<dbReference type="Gene3D" id="1.10.510.10">
    <property type="entry name" value="Transferase(Phosphotransferase) domain 1"/>
    <property type="match status" value="1"/>
</dbReference>
<evidence type="ECO:0000256" key="3">
    <source>
        <dbReference type="ARBA" id="ARBA00022840"/>
    </source>
</evidence>
<keyword evidence="6" id="KW-1185">Reference proteome</keyword>
<dbReference type="KEGG" id="egu:105037997"/>
<evidence type="ECO:0000259" key="5">
    <source>
        <dbReference type="PROSITE" id="PS50011"/>
    </source>
</evidence>
<dbReference type="GO" id="GO:0000407">
    <property type="term" value="C:phagophore assembly site"/>
    <property type="evidence" value="ECO:0007669"/>
    <property type="project" value="TreeGrafter"/>
</dbReference>
<sequence length="276" mass="31122">MTEERPPPGIAGDGDYEVRGRLGGEGPFSVVWKAVHRSSGQDVVLKQVRLSGLTRSLRECLDCEIKFLASVCHPNIIRLFDVFQVDGCIFLVLEFCQGGNLATYIKQKGRVHENAVRKFMKQIGAGLEVMHAHHIIHRDLKPENILLSTPSNDAVLKISDFGLSRVVHPGEFADSVCGTPFYMAPEVMQFQKYDDKVDMWSIGAIFFELLNGYPPFRGKNNVQLLKSIKDSTSLPFSQLLPSLHPDSIDMCTSLLCKNPGKRLSFDEFYHHKFLRR</sequence>
<keyword evidence="2" id="KW-0547">Nucleotide-binding</keyword>
<keyword evidence="3" id="KW-0067">ATP-binding</keyword>
<name>A0A6I9QPN4_ELAGV</name>
<dbReference type="AlphaFoldDB" id="A0A6I9QPN4"/>
<dbReference type="InterPro" id="IPR011009">
    <property type="entry name" value="Kinase-like_dom_sf"/>
</dbReference>
<keyword evidence="7" id="KW-0418">Kinase</keyword>
<dbReference type="FunFam" id="1.10.510.10:FF:000571">
    <property type="entry name" value="Maternal embryonic leucine zipper kinase"/>
    <property type="match status" value="1"/>
</dbReference>
<dbReference type="InterPro" id="IPR045269">
    <property type="entry name" value="Atg1-like"/>
</dbReference>
<dbReference type="GO" id="GO:0004674">
    <property type="term" value="F:protein serine/threonine kinase activity"/>
    <property type="evidence" value="ECO:0007669"/>
    <property type="project" value="InterPro"/>
</dbReference>
<dbReference type="PIRSF" id="PIRSF000654">
    <property type="entry name" value="Integrin-linked_kinase"/>
    <property type="match status" value="1"/>
</dbReference>
<dbReference type="InterPro" id="IPR008271">
    <property type="entry name" value="Ser/Thr_kinase_AS"/>
</dbReference>
<evidence type="ECO:0000313" key="7">
    <source>
        <dbReference type="RefSeq" id="XP_010911953.1"/>
    </source>
</evidence>
<dbReference type="InterPro" id="IPR000719">
    <property type="entry name" value="Prot_kinase_dom"/>
</dbReference>
<dbReference type="RefSeq" id="XP_010911953.1">
    <property type="nucleotide sequence ID" value="XM_010913651.3"/>
</dbReference>
<keyword evidence="7" id="KW-0808">Transferase</keyword>
<organism evidence="6 7">
    <name type="scientific">Elaeis guineensis var. tenera</name>
    <name type="common">Oil palm</name>
    <dbReference type="NCBI Taxonomy" id="51953"/>
    <lineage>
        <taxon>Eukaryota</taxon>
        <taxon>Viridiplantae</taxon>
        <taxon>Streptophyta</taxon>
        <taxon>Embryophyta</taxon>
        <taxon>Tracheophyta</taxon>
        <taxon>Spermatophyta</taxon>
        <taxon>Magnoliopsida</taxon>
        <taxon>Liliopsida</taxon>
        <taxon>Arecaceae</taxon>
        <taxon>Arecoideae</taxon>
        <taxon>Cocoseae</taxon>
        <taxon>Elaeidinae</taxon>
        <taxon>Elaeis</taxon>
    </lineage>
</organism>
<dbReference type="SUPFAM" id="SSF56112">
    <property type="entry name" value="Protein kinase-like (PK-like)"/>
    <property type="match status" value="1"/>
</dbReference>
<dbReference type="GeneID" id="105037997"/>
<dbReference type="PANTHER" id="PTHR24348:SF53">
    <property type="entry name" value="SERINE_THREONINE-PROTEIN KINASE ATG1T"/>
    <property type="match status" value="1"/>
</dbReference>
<dbReference type="GO" id="GO:0005524">
    <property type="term" value="F:ATP binding"/>
    <property type="evidence" value="ECO:0007669"/>
    <property type="project" value="UniProtKB-KW"/>
</dbReference>
<dbReference type="PROSITE" id="PS50011">
    <property type="entry name" value="PROTEIN_KINASE_DOM"/>
    <property type="match status" value="1"/>
</dbReference>
<dbReference type="InParanoid" id="A0A6I9QPN4"/>
<accession>A0A6I9QPN4</accession>
<dbReference type="Proteomes" id="UP000504607">
    <property type="component" value="Chromosome 2"/>
</dbReference>
<evidence type="ECO:0000256" key="4">
    <source>
        <dbReference type="ARBA" id="ARBA00058225"/>
    </source>
</evidence>
<dbReference type="GO" id="GO:0016020">
    <property type="term" value="C:membrane"/>
    <property type="evidence" value="ECO:0007669"/>
    <property type="project" value="TreeGrafter"/>
</dbReference>
<comment type="function">
    <text evidence="4">CIPK serine-threonine protein kinases interact with CBL proteins. Binding of a CBL protein to the regulatory NAF domain of CIPK protein lead to the activation of the kinase in a calcium-dependent manner.</text>
</comment>
<dbReference type="SMART" id="SM00220">
    <property type="entry name" value="S_TKc"/>
    <property type="match status" value="1"/>
</dbReference>
<dbReference type="Pfam" id="PF00069">
    <property type="entry name" value="Pkinase"/>
    <property type="match status" value="1"/>
</dbReference>
<comment type="similarity">
    <text evidence="1">Belongs to the protein kinase superfamily. CAMK Ser/Thr protein kinase family. SNF1 subfamily.</text>
</comment>
<dbReference type="PROSITE" id="PS00108">
    <property type="entry name" value="PROTEIN_KINASE_ST"/>
    <property type="match status" value="1"/>
</dbReference>
<evidence type="ECO:0000256" key="2">
    <source>
        <dbReference type="ARBA" id="ARBA00022741"/>
    </source>
</evidence>
<dbReference type="OrthoDB" id="346907at2759"/>
<proteinExistence type="inferred from homology"/>
<dbReference type="GO" id="GO:0005829">
    <property type="term" value="C:cytosol"/>
    <property type="evidence" value="ECO:0007669"/>
    <property type="project" value="TreeGrafter"/>
</dbReference>
<dbReference type="GO" id="GO:0010506">
    <property type="term" value="P:regulation of autophagy"/>
    <property type="evidence" value="ECO:0007669"/>
    <property type="project" value="InterPro"/>
</dbReference>
<reference evidence="7" key="1">
    <citation type="submission" date="2025-08" db="UniProtKB">
        <authorList>
            <consortium name="RefSeq"/>
        </authorList>
    </citation>
    <scope>IDENTIFICATION</scope>
</reference>
<evidence type="ECO:0000256" key="1">
    <source>
        <dbReference type="ARBA" id="ARBA00006234"/>
    </source>
</evidence>
<feature type="domain" description="Protein kinase" evidence="5">
    <location>
        <begin position="17"/>
        <end position="274"/>
    </location>
</feature>
<gene>
    <name evidence="7" type="primary">LOC105037997</name>
</gene>
<dbReference type="PANTHER" id="PTHR24348">
    <property type="entry name" value="SERINE/THREONINE-PROTEIN KINASE UNC-51-RELATED"/>
    <property type="match status" value="1"/>
</dbReference>